<organism evidence="11 12">
    <name type="scientific">Candidatus Blochmannia ocreatus</name>
    <name type="common">nom. nud.</name>
    <dbReference type="NCBI Taxonomy" id="251538"/>
    <lineage>
        <taxon>Bacteria</taxon>
        <taxon>Pseudomonadati</taxon>
        <taxon>Pseudomonadota</taxon>
        <taxon>Gammaproteobacteria</taxon>
        <taxon>Enterobacterales</taxon>
        <taxon>Enterobacteriaceae</taxon>
        <taxon>ant endosymbionts</taxon>
        <taxon>Candidatus Blochmanniella</taxon>
    </lineage>
</organism>
<evidence type="ECO:0000256" key="10">
    <source>
        <dbReference type="SAM" id="Phobius"/>
    </source>
</evidence>
<proteinExistence type="inferred from homology"/>
<gene>
    <name evidence="9 11" type="primary">mqo</name>
    <name evidence="11" type="ORF">M9405_02575</name>
</gene>
<comment type="cofactor">
    <cofactor evidence="2 9">
        <name>FAD</name>
        <dbReference type="ChEBI" id="CHEBI:57692"/>
    </cofactor>
</comment>
<dbReference type="Pfam" id="PF06039">
    <property type="entry name" value="Mqo"/>
    <property type="match status" value="1"/>
</dbReference>
<dbReference type="EMBL" id="CP097762">
    <property type="protein sequence ID" value="URJ25010.1"/>
    <property type="molecule type" value="Genomic_DNA"/>
</dbReference>
<dbReference type="PANTHER" id="PTHR43104">
    <property type="entry name" value="L-2-HYDROXYGLUTARATE DEHYDROGENASE, MITOCHONDRIAL"/>
    <property type="match status" value="1"/>
</dbReference>
<evidence type="ECO:0000256" key="9">
    <source>
        <dbReference type="HAMAP-Rule" id="MF_00212"/>
    </source>
</evidence>
<keyword evidence="10" id="KW-1133">Transmembrane helix</keyword>
<dbReference type="HAMAP" id="MF_00212">
    <property type="entry name" value="MQO"/>
    <property type="match status" value="1"/>
</dbReference>
<keyword evidence="8 9" id="KW-0560">Oxidoreductase</keyword>
<evidence type="ECO:0000256" key="2">
    <source>
        <dbReference type="ARBA" id="ARBA00001974"/>
    </source>
</evidence>
<evidence type="ECO:0000313" key="12">
    <source>
        <dbReference type="Proteomes" id="UP001056834"/>
    </source>
</evidence>
<dbReference type="PANTHER" id="PTHR43104:SF2">
    <property type="entry name" value="L-2-HYDROXYGLUTARATE DEHYDROGENASE, MITOCHONDRIAL"/>
    <property type="match status" value="1"/>
</dbReference>
<dbReference type="NCBIfam" id="NF003605">
    <property type="entry name" value="PRK05257.1-4"/>
    <property type="match status" value="1"/>
</dbReference>
<sequence length="521" mass="58883">MKKITILPESCGFLERKSSVDVVLVGAGIMSITFGMFLTYLEPTWSIHIYERLDGSAQESTNIWNNAGTGHAAFCELNYTPYGKDGVVNIEKAIAINEAFEMSLQFWAFLVENEVIHYPGSFINNVPHMSFVWNKENVDFLKRRFQALQNNILFSGMMYSEDLEQIYKWAPLIMNGRSMSQKVAATFMQIGTDINFGELTKQMFSALKNNINCSVYLQHDVISLHCNSDATWRVHILDKRCRQKKDICASYVFIGAGGRALNLLQTSRIPEIFKYAGFPVGGKFLVTKNPAIVSQHFAKVYGQASMHAPPMSVPHMDTRILNGKKFLLFGPFATFSSKFLKSGSWLDLFNSLNRHNLFSILQVGIDNFELIKYLINQLVMSDKKRIAKLKEYYPKANSSDWILVTAGQRVQIIKTNDDSDEKRGVLQFGTEVVSSHNGTLSGLLGASPGASTVVAIVLEILQKMFRGKMDSIAWKEKLMDMIPTYKCKLSHDIVLVNKIRRYTCDRLGLKYLEAVSHKKCS</sequence>
<dbReference type="NCBIfam" id="NF003603">
    <property type="entry name" value="PRK05257.1-1"/>
    <property type="match status" value="1"/>
</dbReference>
<keyword evidence="10" id="KW-0472">Membrane</keyword>
<dbReference type="RefSeq" id="WP_250223141.1">
    <property type="nucleotide sequence ID" value="NZ_CP097762.1"/>
</dbReference>
<keyword evidence="7 9" id="KW-0274">FAD</keyword>
<dbReference type="SUPFAM" id="SSF51905">
    <property type="entry name" value="FAD/NAD(P)-binding domain"/>
    <property type="match status" value="1"/>
</dbReference>
<comment type="similarity">
    <text evidence="4 9">Belongs to the MQO family.</text>
</comment>
<dbReference type="GO" id="GO:0008924">
    <property type="term" value="F:L-malate dehydrogenase (quinone) activity"/>
    <property type="evidence" value="ECO:0007669"/>
    <property type="project" value="UniProtKB-EC"/>
</dbReference>
<evidence type="ECO:0000256" key="3">
    <source>
        <dbReference type="ARBA" id="ARBA00005012"/>
    </source>
</evidence>
<keyword evidence="6 9" id="KW-0285">Flavoprotein</keyword>
<evidence type="ECO:0000256" key="8">
    <source>
        <dbReference type="ARBA" id="ARBA00023002"/>
    </source>
</evidence>
<dbReference type="EC" id="1.1.5.4" evidence="9"/>
<dbReference type="NCBIfam" id="NF009875">
    <property type="entry name" value="PRK13339.1"/>
    <property type="match status" value="1"/>
</dbReference>
<dbReference type="NCBIfam" id="TIGR01320">
    <property type="entry name" value="mal_quin_oxido"/>
    <property type="match status" value="1"/>
</dbReference>
<protein>
    <recommendedName>
        <fullName evidence="9">Probable malate:quinone oxidoreductase</fullName>
        <ecNumber evidence="9">1.1.5.4</ecNumber>
    </recommendedName>
    <alternativeName>
        <fullName evidence="9">MQO</fullName>
    </alternativeName>
    <alternativeName>
        <fullName evidence="9">Malate dehydrogenase [quinone]</fullName>
    </alternativeName>
</protein>
<accession>A0ABY4SSQ7</accession>
<reference evidence="11" key="1">
    <citation type="submission" date="2022-05" db="EMBL/GenBank/DDBJ databases">
        <title>Impact of host demography and evolutionary history on endosymbiont molecular evolution: a test in carpenter ants (Genus Camponotus) and their Blochmannia endosymbionts.</title>
        <authorList>
            <person name="Manthey J.D."/>
            <person name="Giron J.C."/>
            <person name="Hruska J.P."/>
        </authorList>
    </citation>
    <scope>NUCLEOTIDE SEQUENCE</scope>
    <source>
        <strain evidence="11">C-006</strain>
    </source>
</reference>
<evidence type="ECO:0000256" key="6">
    <source>
        <dbReference type="ARBA" id="ARBA00022630"/>
    </source>
</evidence>
<keyword evidence="10" id="KW-0812">Transmembrane</keyword>
<evidence type="ECO:0000313" key="11">
    <source>
        <dbReference type="EMBL" id="URJ25010.1"/>
    </source>
</evidence>
<keyword evidence="5 9" id="KW-0816">Tricarboxylic acid cycle</keyword>
<dbReference type="NCBIfam" id="NF003606">
    <property type="entry name" value="PRK05257.2-1"/>
    <property type="match status" value="1"/>
</dbReference>
<dbReference type="NCBIfam" id="NF003611">
    <property type="entry name" value="PRK05257.3-2"/>
    <property type="match status" value="1"/>
</dbReference>
<dbReference type="InterPro" id="IPR036188">
    <property type="entry name" value="FAD/NAD-bd_sf"/>
</dbReference>
<dbReference type="InterPro" id="IPR006231">
    <property type="entry name" value="MQO"/>
</dbReference>
<evidence type="ECO:0000256" key="5">
    <source>
        <dbReference type="ARBA" id="ARBA00022532"/>
    </source>
</evidence>
<keyword evidence="12" id="KW-1185">Reference proteome</keyword>
<evidence type="ECO:0000256" key="7">
    <source>
        <dbReference type="ARBA" id="ARBA00022827"/>
    </source>
</evidence>
<comment type="pathway">
    <text evidence="3 9">Carbohydrate metabolism; tricarboxylic acid cycle; oxaloacetate from (S)-malate (quinone route): step 1/1.</text>
</comment>
<dbReference type="Proteomes" id="UP001056834">
    <property type="component" value="Chromosome"/>
</dbReference>
<evidence type="ECO:0000256" key="4">
    <source>
        <dbReference type="ARBA" id="ARBA00006389"/>
    </source>
</evidence>
<name>A0ABY4SSQ7_9ENTR</name>
<comment type="catalytic activity">
    <reaction evidence="1 9">
        <text>(S)-malate + a quinone = a quinol + oxaloacetate</text>
        <dbReference type="Rhea" id="RHEA:46012"/>
        <dbReference type="ChEBI" id="CHEBI:15589"/>
        <dbReference type="ChEBI" id="CHEBI:16452"/>
        <dbReference type="ChEBI" id="CHEBI:24646"/>
        <dbReference type="ChEBI" id="CHEBI:132124"/>
        <dbReference type="EC" id="1.1.5.4"/>
    </reaction>
</comment>
<feature type="transmembrane region" description="Helical" evidence="10">
    <location>
        <begin position="20"/>
        <end position="41"/>
    </location>
</feature>
<evidence type="ECO:0000256" key="1">
    <source>
        <dbReference type="ARBA" id="ARBA00001139"/>
    </source>
</evidence>